<dbReference type="EMBL" id="CP006608">
    <property type="protein sequence ID" value="AGR58898.1"/>
    <property type="molecule type" value="Genomic_DNA"/>
</dbReference>
<protein>
    <submittedName>
        <fullName evidence="1">Uncharacterized protein</fullName>
    </submittedName>
</protein>
<organism evidence="1 2">
    <name type="scientific">Salmonella bongori N268-08</name>
    <dbReference type="NCBI Taxonomy" id="1197719"/>
    <lineage>
        <taxon>Bacteria</taxon>
        <taxon>Pseudomonadati</taxon>
        <taxon>Pseudomonadota</taxon>
        <taxon>Gammaproteobacteria</taxon>
        <taxon>Enterobacterales</taxon>
        <taxon>Enterobacteriaceae</taxon>
        <taxon>Salmonella</taxon>
    </lineage>
</organism>
<dbReference type="Proteomes" id="UP000015042">
    <property type="component" value="Chromosome"/>
</dbReference>
<proteinExistence type="predicted"/>
<dbReference type="KEGG" id="sbz:A464_1713"/>
<dbReference type="AlphaFoldDB" id="S5MW59"/>
<gene>
    <name evidence="1" type="ORF">A464_1713</name>
</gene>
<reference evidence="1 2" key="1">
    <citation type="submission" date="2013-07" db="EMBL/GenBank/DDBJ databases">
        <title>Genome sequence of Salmonella bongori N268-08 - a rare clinical isolate.</title>
        <authorList>
            <person name="Marti R."/>
            <person name="Hagens S."/>
            <person name="Loessner M.J."/>
            <person name="Klumpp J."/>
        </authorList>
    </citation>
    <scope>NUCLEOTIDE SEQUENCE [LARGE SCALE GENOMIC DNA]</scope>
    <source>
        <strain evidence="1 2">N268-08</strain>
    </source>
</reference>
<evidence type="ECO:0000313" key="2">
    <source>
        <dbReference type="Proteomes" id="UP000015042"/>
    </source>
</evidence>
<sequence length="44" mass="5036">MALGFAATSTEITDAQMANANRDLLKYKIISFYHNMYNVKDHVK</sequence>
<name>S5MW59_SALBN</name>
<dbReference type="HOGENOM" id="CLU_3221700_0_0_6"/>
<accession>S5MW59</accession>
<dbReference type="PATRIC" id="fig|1197719.3.peg.1707"/>
<evidence type="ECO:0000313" key="1">
    <source>
        <dbReference type="EMBL" id="AGR58898.1"/>
    </source>
</evidence>